<dbReference type="AlphaFoldDB" id="A0AAD9K368"/>
<name>A0AAD9K368_9ANNE</name>
<evidence type="ECO:0000313" key="1">
    <source>
        <dbReference type="EMBL" id="KAK2164037.1"/>
    </source>
</evidence>
<gene>
    <name evidence="1" type="ORF">LSH36_70g07024</name>
</gene>
<proteinExistence type="predicted"/>
<dbReference type="Proteomes" id="UP001208570">
    <property type="component" value="Unassembled WGS sequence"/>
</dbReference>
<comment type="caution">
    <text evidence="1">The sequence shown here is derived from an EMBL/GenBank/DDBJ whole genome shotgun (WGS) entry which is preliminary data.</text>
</comment>
<reference evidence="1" key="1">
    <citation type="journal article" date="2023" name="Mol. Biol. Evol.">
        <title>Third-Generation Sequencing Reveals the Adaptive Role of the Epigenome in Three Deep-Sea Polychaetes.</title>
        <authorList>
            <person name="Perez M."/>
            <person name="Aroh O."/>
            <person name="Sun Y."/>
            <person name="Lan Y."/>
            <person name="Juniper S.K."/>
            <person name="Young C.R."/>
            <person name="Angers B."/>
            <person name="Qian P.Y."/>
        </authorList>
    </citation>
    <scope>NUCLEOTIDE SEQUENCE</scope>
    <source>
        <strain evidence="1">P08H-3</strain>
    </source>
</reference>
<keyword evidence="2" id="KW-1185">Reference proteome</keyword>
<dbReference type="EMBL" id="JAODUP010000070">
    <property type="protein sequence ID" value="KAK2164037.1"/>
    <property type="molecule type" value="Genomic_DNA"/>
</dbReference>
<protein>
    <submittedName>
        <fullName evidence="1">Uncharacterized protein</fullName>
    </submittedName>
</protein>
<accession>A0AAD9K368</accession>
<organism evidence="1 2">
    <name type="scientific">Paralvinella palmiformis</name>
    <dbReference type="NCBI Taxonomy" id="53620"/>
    <lineage>
        <taxon>Eukaryota</taxon>
        <taxon>Metazoa</taxon>
        <taxon>Spiralia</taxon>
        <taxon>Lophotrochozoa</taxon>
        <taxon>Annelida</taxon>
        <taxon>Polychaeta</taxon>
        <taxon>Sedentaria</taxon>
        <taxon>Canalipalpata</taxon>
        <taxon>Terebellida</taxon>
        <taxon>Terebelliformia</taxon>
        <taxon>Alvinellidae</taxon>
        <taxon>Paralvinella</taxon>
    </lineage>
</organism>
<evidence type="ECO:0000313" key="2">
    <source>
        <dbReference type="Proteomes" id="UP001208570"/>
    </source>
</evidence>
<sequence>MVITARRNRLLSVSYSSLPSAWNISTNNITIT</sequence>